<organism evidence="2 3">
    <name type="scientific">Ignelater luminosus</name>
    <name type="common">Cucubano</name>
    <name type="synonym">Pyrophorus luminosus</name>
    <dbReference type="NCBI Taxonomy" id="2038154"/>
    <lineage>
        <taxon>Eukaryota</taxon>
        <taxon>Metazoa</taxon>
        <taxon>Ecdysozoa</taxon>
        <taxon>Arthropoda</taxon>
        <taxon>Hexapoda</taxon>
        <taxon>Insecta</taxon>
        <taxon>Pterygota</taxon>
        <taxon>Neoptera</taxon>
        <taxon>Endopterygota</taxon>
        <taxon>Coleoptera</taxon>
        <taxon>Polyphaga</taxon>
        <taxon>Elateriformia</taxon>
        <taxon>Elateroidea</taxon>
        <taxon>Elateridae</taxon>
        <taxon>Agrypninae</taxon>
        <taxon>Pyrophorini</taxon>
        <taxon>Ignelater</taxon>
    </lineage>
</organism>
<dbReference type="Proteomes" id="UP000801492">
    <property type="component" value="Unassembled WGS sequence"/>
</dbReference>
<feature type="signal peptide" evidence="1">
    <location>
        <begin position="1"/>
        <end position="19"/>
    </location>
</feature>
<dbReference type="EMBL" id="VTPC01001833">
    <property type="protein sequence ID" value="KAF2901141.1"/>
    <property type="molecule type" value="Genomic_DNA"/>
</dbReference>
<accession>A0A8K0GJ09</accession>
<sequence>MIFLSIASAILLLNGNVTGQFDDPQQYAATAVPKNPSSVRQALGYNKYDGREVKNSDKSVLYGNNWELFDNGNLNRPQNPNSFGQNPYYGNQNEQPYSKTGVAINYASDFISWLSKRQAMTAMSATEAELVVTNEAVKETVWFCRLFEEMF</sequence>
<protein>
    <submittedName>
        <fullName evidence="2">Uncharacterized protein</fullName>
    </submittedName>
</protein>
<proteinExistence type="predicted"/>
<evidence type="ECO:0000256" key="1">
    <source>
        <dbReference type="SAM" id="SignalP"/>
    </source>
</evidence>
<feature type="chain" id="PRO_5035455809" evidence="1">
    <location>
        <begin position="20"/>
        <end position="151"/>
    </location>
</feature>
<reference evidence="2" key="1">
    <citation type="submission" date="2019-08" db="EMBL/GenBank/DDBJ databases">
        <title>The genome of the North American firefly Photinus pyralis.</title>
        <authorList>
            <consortium name="Photinus pyralis genome working group"/>
            <person name="Fallon T.R."/>
            <person name="Sander Lower S.E."/>
            <person name="Weng J.-K."/>
        </authorList>
    </citation>
    <scope>NUCLEOTIDE SEQUENCE</scope>
    <source>
        <strain evidence="2">TRF0915ILg1</strain>
        <tissue evidence="2">Whole body</tissue>
    </source>
</reference>
<name>A0A8K0GJ09_IGNLU</name>
<evidence type="ECO:0000313" key="3">
    <source>
        <dbReference type="Proteomes" id="UP000801492"/>
    </source>
</evidence>
<evidence type="ECO:0000313" key="2">
    <source>
        <dbReference type="EMBL" id="KAF2901141.1"/>
    </source>
</evidence>
<keyword evidence="3" id="KW-1185">Reference proteome</keyword>
<comment type="caution">
    <text evidence="2">The sequence shown here is derived from an EMBL/GenBank/DDBJ whole genome shotgun (WGS) entry which is preliminary data.</text>
</comment>
<dbReference type="OrthoDB" id="6762223at2759"/>
<dbReference type="AlphaFoldDB" id="A0A8K0GJ09"/>
<gene>
    <name evidence="2" type="ORF">ILUMI_05045</name>
</gene>
<keyword evidence="1" id="KW-0732">Signal</keyword>